<accession>A0ABN2S1F5</accession>
<comment type="caution">
    <text evidence="3">The sequence shown here is derived from an EMBL/GenBank/DDBJ whole genome shotgun (WGS) entry which is preliminary data.</text>
</comment>
<dbReference type="RefSeq" id="WP_344061098.1">
    <property type="nucleotide sequence ID" value="NZ_BAAAPU010000007.1"/>
</dbReference>
<name>A0ABN2S1F5_9MICO</name>
<protein>
    <submittedName>
        <fullName evidence="3">Uncharacterized protein</fullName>
    </submittedName>
</protein>
<keyword evidence="2" id="KW-0812">Transmembrane</keyword>
<organism evidence="3 4">
    <name type="scientific">Terrabacter lapilli</name>
    <dbReference type="NCBI Taxonomy" id="436231"/>
    <lineage>
        <taxon>Bacteria</taxon>
        <taxon>Bacillati</taxon>
        <taxon>Actinomycetota</taxon>
        <taxon>Actinomycetes</taxon>
        <taxon>Micrococcales</taxon>
        <taxon>Intrasporangiaceae</taxon>
        <taxon>Terrabacter</taxon>
    </lineage>
</organism>
<reference evidence="3 4" key="1">
    <citation type="journal article" date="2019" name="Int. J. Syst. Evol. Microbiol.">
        <title>The Global Catalogue of Microorganisms (GCM) 10K type strain sequencing project: providing services to taxonomists for standard genome sequencing and annotation.</title>
        <authorList>
            <consortium name="The Broad Institute Genomics Platform"/>
            <consortium name="The Broad Institute Genome Sequencing Center for Infectious Disease"/>
            <person name="Wu L."/>
            <person name="Ma J."/>
        </authorList>
    </citation>
    <scope>NUCLEOTIDE SEQUENCE [LARGE SCALE GENOMIC DNA]</scope>
    <source>
        <strain evidence="3 4">JCM 15628</strain>
    </source>
</reference>
<dbReference type="EMBL" id="BAAAPU010000007">
    <property type="protein sequence ID" value="GAA1978734.1"/>
    <property type="molecule type" value="Genomic_DNA"/>
</dbReference>
<evidence type="ECO:0000256" key="2">
    <source>
        <dbReference type="SAM" id="Phobius"/>
    </source>
</evidence>
<keyword evidence="2" id="KW-1133">Transmembrane helix</keyword>
<feature type="region of interest" description="Disordered" evidence="1">
    <location>
        <begin position="50"/>
        <end position="71"/>
    </location>
</feature>
<sequence>MYAALWRRLPGGRLAKSVSALVLFAGTVVLLFGWVFPAVSPHLPFEDVTVQTPATGSPSSSPTSSPTTAQK</sequence>
<gene>
    <name evidence="3" type="ORF">GCM10009817_19040</name>
</gene>
<keyword evidence="2" id="KW-0472">Membrane</keyword>
<evidence type="ECO:0000256" key="1">
    <source>
        <dbReference type="SAM" id="MobiDB-lite"/>
    </source>
</evidence>
<dbReference type="Proteomes" id="UP001500013">
    <property type="component" value="Unassembled WGS sequence"/>
</dbReference>
<feature type="compositionally biased region" description="Low complexity" evidence="1">
    <location>
        <begin position="52"/>
        <end position="71"/>
    </location>
</feature>
<feature type="transmembrane region" description="Helical" evidence="2">
    <location>
        <begin position="20"/>
        <end position="39"/>
    </location>
</feature>
<keyword evidence="4" id="KW-1185">Reference proteome</keyword>
<evidence type="ECO:0000313" key="4">
    <source>
        <dbReference type="Proteomes" id="UP001500013"/>
    </source>
</evidence>
<evidence type="ECO:0000313" key="3">
    <source>
        <dbReference type="EMBL" id="GAA1978734.1"/>
    </source>
</evidence>
<proteinExistence type="predicted"/>